<sequence length="100" mass="12116">MQSHRQWHGRERSVDRRTMLDRSRTEVIEVDRGLIREQPVARWRDRGRSEEIAALDPLVTGFRRWRKYELGVGGGCRSSEREKEAERESMFDKEWGDWRR</sequence>
<dbReference type="EMBL" id="BTGU01000004">
    <property type="protein sequence ID" value="GMN33588.1"/>
    <property type="molecule type" value="Genomic_DNA"/>
</dbReference>
<comment type="caution">
    <text evidence="2">The sequence shown here is derived from an EMBL/GenBank/DDBJ whole genome shotgun (WGS) entry which is preliminary data.</text>
</comment>
<organism evidence="2 3">
    <name type="scientific">Ficus carica</name>
    <name type="common">Common fig</name>
    <dbReference type="NCBI Taxonomy" id="3494"/>
    <lineage>
        <taxon>Eukaryota</taxon>
        <taxon>Viridiplantae</taxon>
        <taxon>Streptophyta</taxon>
        <taxon>Embryophyta</taxon>
        <taxon>Tracheophyta</taxon>
        <taxon>Spermatophyta</taxon>
        <taxon>Magnoliopsida</taxon>
        <taxon>eudicotyledons</taxon>
        <taxon>Gunneridae</taxon>
        <taxon>Pentapetalae</taxon>
        <taxon>rosids</taxon>
        <taxon>fabids</taxon>
        <taxon>Rosales</taxon>
        <taxon>Moraceae</taxon>
        <taxon>Ficeae</taxon>
        <taxon>Ficus</taxon>
    </lineage>
</organism>
<evidence type="ECO:0000313" key="3">
    <source>
        <dbReference type="Proteomes" id="UP001187192"/>
    </source>
</evidence>
<reference evidence="2" key="1">
    <citation type="submission" date="2023-07" db="EMBL/GenBank/DDBJ databases">
        <title>draft genome sequence of fig (Ficus carica).</title>
        <authorList>
            <person name="Takahashi T."/>
            <person name="Nishimura K."/>
        </authorList>
    </citation>
    <scope>NUCLEOTIDE SEQUENCE</scope>
</reference>
<dbReference type="AlphaFoldDB" id="A0AA87ZC98"/>
<name>A0AA87ZC98_FICCA</name>
<evidence type="ECO:0000256" key="1">
    <source>
        <dbReference type="SAM" id="MobiDB-lite"/>
    </source>
</evidence>
<evidence type="ECO:0000313" key="2">
    <source>
        <dbReference type="EMBL" id="GMN33588.1"/>
    </source>
</evidence>
<dbReference type="Proteomes" id="UP001187192">
    <property type="component" value="Unassembled WGS sequence"/>
</dbReference>
<accession>A0AA87ZC98</accession>
<keyword evidence="3" id="KW-1185">Reference proteome</keyword>
<protein>
    <submittedName>
        <fullName evidence="2">Uncharacterized protein</fullName>
    </submittedName>
</protein>
<proteinExistence type="predicted"/>
<feature type="region of interest" description="Disordered" evidence="1">
    <location>
        <begin position="76"/>
        <end position="100"/>
    </location>
</feature>
<feature type="compositionally biased region" description="Basic and acidic residues" evidence="1">
    <location>
        <begin position="78"/>
        <end position="100"/>
    </location>
</feature>
<gene>
    <name evidence="2" type="ORF">TIFTF001_004255</name>
</gene>